<evidence type="ECO:0000313" key="3">
    <source>
        <dbReference type="EMBL" id="MBP2031914.1"/>
    </source>
</evidence>
<comment type="similarity">
    <text evidence="2">Belongs to the DapA family.</text>
</comment>
<dbReference type="GO" id="GO:0008840">
    <property type="term" value="F:4-hydroxy-tetrahydrodipicolinate synthase activity"/>
    <property type="evidence" value="ECO:0007669"/>
    <property type="project" value="UniProtKB-EC"/>
</dbReference>
<dbReference type="InterPro" id="IPR002220">
    <property type="entry name" value="DapA-like"/>
</dbReference>
<evidence type="ECO:0000313" key="4">
    <source>
        <dbReference type="Proteomes" id="UP001519307"/>
    </source>
</evidence>
<comment type="caution">
    <text evidence="3">The sequence shown here is derived from an EMBL/GenBank/DDBJ whole genome shotgun (WGS) entry which is preliminary data.</text>
</comment>
<gene>
    <name evidence="3" type="ORF">J2Z42_000579</name>
</gene>
<dbReference type="InterPro" id="IPR013785">
    <property type="entry name" value="Aldolase_TIM"/>
</dbReference>
<organism evidence="3 4">
    <name type="scientific">Clostridium algifaecis</name>
    <dbReference type="NCBI Taxonomy" id="1472040"/>
    <lineage>
        <taxon>Bacteria</taxon>
        <taxon>Bacillati</taxon>
        <taxon>Bacillota</taxon>
        <taxon>Clostridia</taxon>
        <taxon>Eubacteriales</taxon>
        <taxon>Clostridiaceae</taxon>
        <taxon>Clostridium</taxon>
    </lineage>
</organism>
<reference evidence="3 4" key="1">
    <citation type="submission" date="2021-03" db="EMBL/GenBank/DDBJ databases">
        <title>Genomic Encyclopedia of Type Strains, Phase IV (KMG-IV): sequencing the most valuable type-strain genomes for metagenomic binning, comparative biology and taxonomic classification.</title>
        <authorList>
            <person name="Goeker M."/>
        </authorList>
    </citation>
    <scope>NUCLEOTIDE SEQUENCE [LARGE SCALE GENOMIC DNA]</scope>
    <source>
        <strain evidence="3 4">DSM 28783</strain>
    </source>
</reference>
<evidence type="ECO:0000256" key="2">
    <source>
        <dbReference type="PIRNR" id="PIRNR001365"/>
    </source>
</evidence>
<dbReference type="SUPFAM" id="SSF51569">
    <property type="entry name" value="Aldolase"/>
    <property type="match status" value="1"/>
</dbReference>
<dbReference type="EC" id="4.3.3.7" evidence="3"/>
<dbReference type="Proteomes" id="UP001519307">
    <property type="component" value="Unassembled WGS sequence"/>
</dbReference>
<proteinExistence type="inferred from homology"/>
<dbReference type="CDD" id="cd00408">
    <property type="entry name" value="DHDPS-like"/>
    <property type="match status" value="1"/>
</dbReference>
<dbReference type="Gene3D" id="3.20.20.70">
    <property type="entry name" value="Aldolase class I"/>
    <property type="match status" value="1"/>
</dbReference>
<dbReference type="PRINTS" id="PR00146">
    <property type="entry name" value="DHPICSNTHASE"/>
</dbReference>
<sequence length="301" mass="34072">MKKAKFITPVVTAFDSNGNLDVQANKNIYDHLINAGIDGMLIMGSAGEFYAMSMEQRKRLIDIIIPYANERTKVIIGTGCITVEDTIELSNYAINNGAKDIIIISPYYFKLNDDSLEYYYDEIANAVKGNIYLYNFPDRTGHDLSPELTLKLLRKHNNIVGYKDTVSEMSHTRKLIKTVENEFPNFEIYSGFDENFSRNVISGGNGCIGALSNVYPKVFSDWVDSFNEKDLNKVSKIQNCIDEMAKLYDVSECFIPIIKKAMILKGVDMNDYCKTPLLQADEKQTGLIEKLIKQIDSITLK</sequence>
<dbReference type="PANTHER" id="PTHR42849">
    <property type="entry name" value="N-ACETYLNEURAMINATE LYASE"/>
    <property type="match status" value="1"/>
</dbReference>
<dbReference type="RefSeq" id="WP_209700860.1">
    <property type="nucleotide sequence ID" value="NZ_JAGGLM010000002.1"/>
</dbReference>
<dbReference type="SMART" id="SM01130">
    <property type="entry name" value="DHDPS"/>
    <property type="match status" value="1"/>
</dbReference>
<dbReference type="PANTHER" id="PTHR42849:SF1">
    <property type="entry name" value="N-ACETYLNEURAMINATE LYASE"/>
    <property type="match status" value="1"/>
</dbReference>
<keyword evidence="4" id="KW-1185">Reference proteome</keyword>
<evidence type="ECO:0000256" key="1">
    <source>
        <dbReference type="ARBA" id="ARBA00023239"/>
    </source>
</evidence>
<dbReference type="EMBL" id="JAGGLM010000002">
    <property type="protein sequence ID" value="MBP2031914.1"/>
    <property type="molecule type" value="Genomic_DNA"/>
</dbReference>
<name>A0ABS4KST4_9CLOT</name>
<keyword evidence="1 2" id="KW-0456">Lyase</keyword>
<dbReference type="Pfam" id="PF00701">
    <property type="entry name" value="DHDPS"/>
    <property type="match status" value="1"/>
</dbReference>
<dbReference type="PIRSF" id="PIRSF001365">
    <property type="entry name" value="DHDPS"/>
    <property type="match status" value="1"/>
</dbReference>
<protein>
    <submittedName>
        <fullName evidence="3">4-hydroxy-tetrahydrodipicolinate synthase</fullName>
        <ecNumber evidence="3">4.3.3.7</ecNumber>
    </submittedName>
</protein>
<accession>A0ABS4KST4</accession>